<dbReference type="RefSeq" id="YP_008242049.1">
    <property type="nucleotide sequence ID" value="NC_021803.1"/>
</dbReference>
<proteinExistence type="predicted"/>
<dbReference type="KEGG" id="vg:16881417"/>
<dbReference type="EMBL" id="KC821633">
    <property type="protein sequence ID" value="AGO49634.1"/>
    <property type="molecule type" value="Genomic_DNA"/>
</dbReference>
<reference evidence="2" key="2">
    <citation type="submission" date="2013-03" db="EMBL/GenBank/DDBJ databases">
        <title>The Cellulophaga phages: a novel, diverse, and globally ubiquitous model system.</title>
        <authorList>
            <person name="Holmfeldt K."/>
            <person name="Solonenko N."/>
            <person name="Shah M."/>
            <person name="Corrier K."/>
            <person name="Riemann L."/>
            <person name="VerBerkmoes N.C."/>
            <person name="Sullivan M.B."/>
        </authorList>
    </citation>
    <scope>NUCLEOTIDE SEQUENCE [LARGE SCALE GENOMIC DNA]</scope>
</reference>
<keyword evidence="2" id="KW-1185">Reference proteome</keyword>
<name>S0A235_9CAUD</name>
<accession>S0A235</accession>
<dbReference type="Proteomes" id="UP000014736">
    <property type="component" value="Segment"/>
</dbReference>
<gene>
    <name evidence="1" type="ORF">Phi13:2_gp024</name>
</gene>
<evidence type="ECO:0000313" key="1">
    <source>
        <dbReference type="EMBL" id="AGO49634.1"/>
    </source>
</evidence>
<dbReference type="GeneID" id="16881417"/>
<organism evidence="1 2">
    <name type="scientific">Cellulophaga phage phi13:2</name>
    <dbReference type="NCBI Taxonomy" id="1328030"/>
    <lineage>
        <taxon>Viruses</taxon>
        <taxon>Duplodnaviria</taxon>
        <taxon>Heunggongvirae</taxon>
        <taxon>Uroviricota</taxon>
        <taxon>Caudoviricetes</taxon>
        <taxon>Pachyviridae</taxon>
        <taxon>Baltivirus</taxon>
        <taxon>Baltivirus phi13duo</taxon>
    </lineage>
</organism>
<protein>
    <submittedName>
        <fullName evidence="1">Uncharacterized protein</fullName>
    </submittedName>
</protein>
<sequence>MELFTEVEFNKNEFDKIDEVRFKLGEDGWEEINKTEHRVIKSNKDVVVGAVKYKWRRII</sequence>
<evidence type="ECO:0000313" key="2">
    <source>
        <dbReference type="Proteomes" id="UP000014736"/>
    </source>
</evidence>
<reference evidence="1 2" key="1">
    <citation type="journal article" date="2013" name="Proc. Natl. Acad. Sci. U.S.A.">
        <title>Twelve previously unknown phage genera are ubiquitous in global oceans.</title>
        <authorList>
            <person name="Holmfeldt K."/>
            <person name="Solonenko N."/>
            <person name="Shah M."/>
            <person name="Corrier K."/>
            <person name="Riemann L."/>
            <person name="Verberkmoes N.C."/>
            <person name="Sullivan M.B."/>
        </authorList>
    </citation>
    <scope>NUCLEOTIDE SEQUENCE [LARGE SCALE GENOMIC DNA]</scope>
    <source>
        <strain evidence="1">Phi13:2</strain>
    </source>
</reference>